<keyword evidence="4" id="KW-1185">Reference proteome</keyword>
<dbReference type="InterPro" id="IPR007110">
    <property type="entry name" value="Ig-like_dom"/>
</dbReference>
<accession>A0A9Q0ENC5</accession>
<dbReference type="Gene3D" id="2.60.40.10">
    <property type="entry name" value="Immunoglobulins"/>
    <property type="match status" value="1"/>
</dbReference>
<dbReference type="InterPro" id="IPR013783">
    <property type="entry name" value="Ig-like_fold"/>
</dbReference>
<evidence type="ECO:0000313" key="3">
    <source>
        <dbReference type="EMBL" id="KAJ3609046.1"/>
    </source>
</evidence>
<dbReference type="SUPFAM" id="SSF48726">
    <property type="entry name" value="Immunoglobulin"/>
    <property type="match status" value="1"/>
</dbReference>
<dbReference type="EMBL" id="JANIIK010000039">
    <property type="protein sequence ID" value="KAJ3609046.1"/>
    <property type="molecule type" value="Genomic_DNA"/>
</dbReference>
<evidence type="ECO:0000313" key="4">
    <source>
        <dbReference type="Proteomes" id="UP001148018"/>
    </source>
</evidence>
<dbReference type="OrthoDB" id="8871851at2759"/>
<name>A0A9Q0ENC5_9TELE</name>
<dbReference type="Proteomes" id="UP001148018">
    <property type="component" value="Unassembled WGS sequence"/>
</dbReference>
<keyword evidence="1" id="KW-0732">Signal</keyword>
<evidence type="ECO:0000256" key="1">
    <source>
        <dbReference type="SAM" id="SignalP"/>
    </source>
</evidence>
<evidence type="ECO:0000259" key="2">
    <source>
        <dbReference type="PROSITE" id="PS50835"/>
    </source>
</evidence>
<feature type="chain" id="PRO_5040397519" description="Ig-like domain-containing protein" evidence="1">
    <location>
        <begin position="23"/>
        <end position="127"/>
    </location>
</feature>
<comment type="caution">
    <text evidence="3">The sequence shown here is derived from an EMBL/GenBank/DDBJ whole genome shotgun (WGS) entry which is preliminary data.</text>
</comment>
<proteinExistence type="predicted"/>
<gene>
    <name evidence="3" type="ORF">NHX12_023573</name>
</gene>
<feature type="signal peptide" evidence="1">
    <location>
        <begin position="1"/>
        <end position="22"/>
    </location>
</feature>
<dbReference type="Pfam" id="PF07686">
    <property type="entry name" value="V-set"/>
    <property type="match status" value="1"/>
</dbReference>
<protein>
    <recommendedName>
        <fullName evidence="2">Ig-like domain-containing protein</fullName>
    </recommendedName>
</protein>
<feature type="domain" description="Ig-like" evidence="2">
    <location>
        <begin position="11"/>
        <end position="122"/>
    </location>
</feature>
<sequence length="127" mass="13943">MSLLWCVSVLPGVSVLLGSALGSPRAGQNFSVPCELPHNVLEVTWFHLYGDSLMPLLSASLNKFNKTVERRYSERRFHLRGDLVDPPVSLEMRAVNQTDAGLYYCVGRYSNGSLSTDALRLTVGGKA</sequence>
<dbReference type="InterPro" id="IPR036179">
    <property type="entry name" value="Ig-like_dom_sf"/>
</dbReference>
<dbReference type="AlphaFoldDB" id="A0A9Q0ENC5"/>
<reference evidence="3" key="1">
    <citation type="submission" date="2022-07" db="EMBL/GenBank/DDBJ databases">
        <title>Chromosome-level genome of Muraenolepis orangiensis.</title>
        <authorList>
            <person name="Kim J."/>
        </authorList>
    </citation>
    <scope>NUCLEOTIDE SEQUENCE</scope>
    <source>
        <strain evidence="3">KU_S4_2022</strain>
        <tissue evidence="3">Muscle</tissue>
    </source>
</reference>
<dbReference type="SMART" id="SM00409">
    <property type="entry name" value="IG"/>
    <property type="match status" value="1"/>
</dbReference>
<dbReference type="InterPro" id="IPR003599">
    <property type="entry name" value="Ig_sub"/>
</dbReference>
<dbReference type="PROSITE" id="PS50835">
    <property type="entry name" value="IG_LIKE"/>
    <property type="match status" value="1"/>
</dbReference>
<dbReference type="InterPro" id="IPR013106">
    <property type="entry name" value="Ig_V-set"/>
</dbReference>
<organism evidence="3 4">
    <name type="scientific">Muraenolepis orangiensis</name>
    <name type="common">Patagonian moray cod</name>
    <dbReference type="NCBI Taxonomy" id="630683"/>
    <lineage>
        <taxon>Eukaryota</taxon>
        <taxon>Metazoa</taxon>
        <taxon>Chordata</taxon>
        <taxon>Craniata</taxon>
        <taxon>Vertebrata</taxon>
        <taxon>Euteleostomi</taxon>
        <taxon>Actinopterygii</taxon>
        <taxon>Neopterygii</taxon>
        <taxon>Teleostei</taxon>
        <taxon>Neoteleostei</taxon>
        <taxon>Acanthomorphata</taxon>
        <taxon>Zeiogadaria</taxon>
        <taxon>Gadariae</taxon>
        <taxon>Gadiformes</taxon>
        <taxon>Muraenolepidoidei</taxon>
        <taxon>Muraenolepididae</taxon>
        <taxon>Muraenolepis</taxon>
    </lineage>
</organism>